<reference evidence="2" key="1">
    <citation type="submission" date="2022-06" db="EMBL/GenBank/DDBJ databases">
        <title>Uncovering the hologenomic basis of an extraordinary plant invasion.</title>
        <authorList>
            <person name="Bieker V.C."/>
            <person name="Martin M.D."/>
            <person name="Gilbert T."/>
            <person name="Hodgins K."/>
            <person name="Battlay P."/>
            <person name="Petersen B."/>
            <person name="Wilson J."/>
        </authorList>
    </citation>
    <scope>NUCLEOTIDE SEQUENCE</scope>
    <source>
        <strain evidence="2">AA19_3_7</strain>
        <tissue evidence="2">Leaf</tissue>
    </source>
</reference>
<dbReference type="Proteomes" id="UP001206925">
    <property type="component" value="Unassembled WGS sequence"/>
</dbReference>
<name>A0AAD5G895_AMBAR</name>
<evidence type="ECO:0000256" key="1">
    <source>
        <dbReference type="ARBA" id="ARBA00007879"/>
    </source>
</evidence>
<protein>
    <recommendedName>
        <fullName evidence="4">Fe2OG dioxygenase domain-containing protein</fullName>
    </recommendedName>
</protein>
<comment type="caution">
    <text evidence="2">The sequence shown here is derived from an EMBL/GenBank/DDBJ whole genome shotgun (WGS) entry which is preliminary data.</text>
</comment>
<dbReference type="GO" id="GO:0032451">
    <property type="term" value="F:demethylase activity"/>
    <property type="evidence" value="ECO:0007669"/>
    <property type="project" value="InterPro"/>
</dbReference>
<dbReference type="PANTHER" id="PTHR31447">
    <property type="entry name" value="HYDROXYPROLINE-RICH GLYCOPROTEIN FAMILY PROTEIN-RELATED"/>
    <property type="match status" value="1"/>
</dbReference>
<gene>
    <name evidence="2" type="ORF">M8C21_025327</name>
</gene>
<organism evidence="2 3">
    <name type="scientific">Ambrosia artemisiifolia</name>
    <name type="common">Common ragweed</name>
    <dbReference type="NCBI Taxonomy" id="4212"/>
    <lineage>
        <taxon>Eukaryota</taxon>
        <taxon>Viridiplantae</taxon>
        <taxon>Streptophyta</taxon>
        <taxon>Embryophyta</taxon>
        <taxon>Tracheophyta</taxon>
        <taxon>Spermatophyta</taxon>
        <taxon>Magnoliopsida</taxon>
        <taxon>eudicotyledons</taxon>
        <taxon>Gunneridae</taxon>
        <taxon>Pentapetalae</taxon>
        <taxon>asterids</taxon>
        <taxon>campanulids</taxon>
        <taxon>Asterales</taxon>
        <taxon>Asteraceae</taxon>
        <taxon>Asteroideae</taxon>
        <taxon>Heliantheae alliance</taxon>
        <taxon>Heliantheae</taxon>
        <taxon>Ambrosia</taxon>
    </lineage>
</organism>
<comment type="similarity">
    <text evidence="1">Belongs to the alkB family.</text>
</comment>
<dbReference type="InterPro" id="IPR044842">
    <property type="entry name" value="ALKBH9B/ALKBH10B-like"/>
</dbReference>
<dbReference type="Gene3D" id="2.60.120.590">
    <property type="entry name" value="Alpha-ketoglutarate-dependent dioxygenase AlkB-like"/>
    <property type="match status" value="1"/>
</dbReference>
<evidence type="ECO:0008006" key="4">
    <source>
        <dbReference type="Google" id="ProtNLM"/>
    </source>
</evidence>
<dbReference type="PANTHER" id="PTHR31447:SF2">
    <property type="entry name" value="RNA DEMETHYLASE ALKBH10B"/>
    <property type="match status" value="1"/>
</dbReference>
<evidence type="ECO:0000313" key="2">
    <source>
        <dbReference type="EMBL" id="KAI7732132.1"/>
    </source>
</evidence>
<dbReference type="EMBL" id="JAMZMK010010301">
    <property type="protein sequence ID" value="KAI7732132.1"/>
    <property type="molecule type" value="Genomic_DNA"/>
</dbReference>
<accession>A0AAD5G895</accession>
<dbReference type="SUPFAM" id="SSF51197">
    <property type="entry name" value="Clavaminate synthase-like"/>
    <property type="match status" value="1"/>
</dbReference>
<evidence type="ECO:0000313" key="3">
    <source>
        <dbReference type="Proteomes" id="UP001206925"/>
    </source>
</evidence>
<keyword evidence="3" id="KW-1185">Reference proteome</keyword>
<dbReference type="AlphaFoldDB" id="A0AAD5G895"/>
<sequence>MSPASGVSSAPDRVPVMMPETFAKDAIISWFRGEFAAANAIIDALCSHLSQFEGGRTEYESVFSAIHQRRLNWIPILQMQKFYSIADVTLELQKVADEKLKFKGVEKKIGLENGHVLSPVVETKRVVENKVILEEEHVSSPIMETKRELLVEDCVDVNGNDGREVVDENHSPKSGITDAEKKDVSARWFIGNSDVVLQMDMVGSHEYFGRLGNFSSQFPPKVVTHGLQEMHSAVESVEICSNEEDWEARRAEIKMTKGFIAKESVKGHMVNVVRGLKLYEDILNATELSKLTEYVSELRVAGQNGELSGETFIIYNQQSKAIKRELIQFGAPIFGQIKDEATNNKSQDSNIEPIPAPLEGVIEHLIQFHLISENRRPNSCIINYFDEGEFSQPFLKPPHLEQPMVTLVLSDSTMAFGRTLVCDNDGNYKGPLMLSLKEGSLLVMRGNSADMARHVMCQSPTKRISVSFFKVRIDTYDKNSAPKDPMSGAMTVWQPSLTTPLMTPITTGPLDGYESIHVLPKWGAIRSPQLLMLAPVRPMVMSPRRLPRGGTGVFLPWNGGSKKPNKHLPPRAQRGRLLALHASTETHKMDRTPDSGISVA</sequence>
<dbReference type="InterPro" id="IPR037151">
    <property type="entry name" value="AlkB-like_sf"/>
</dbReference>
<dbReference type="GO" id="GO:0003729">
    <property type="term" value="F:mRNA binding"/>
    <property type="evidence" value="ECO:0007669"/>
    <property type="project" value="InterPro"/>
</dbReference>
<proteinExistence type="inferred from homology"/>
<dbReference type="GO" id="GO:0006402">
    <property type="term" value="P:mRNA catabolic process"/>
    <property type="evidence" value="ECO:0007669"/>
    <property type="project" value="InterPro"/>
</dbReference>